<dbReference type="Proteomes" id="UP000886595">
    <property type="component" value="Unassembled WGS sequence"/>
</dbReference>
<keyword evidence="2" id="KW-1185">Reference proteome</keyword>
<protein>
    <submittedName>
        <fullName evidence="1">Uncharacterized protein</fullName>
    </submittedName>
</protein>
<sequence>MAEGEGSSSSRIRPKRTHIRKTEVISYEKSVVQLSREGRQTHLVVDRARKTPLNTHARSYSTVFDNTTPQYNWLRDGWLVEERRIMLTGRLYRYYYDPIGQVYGTRYEVEQMCAYIDRNINRKKREVIIID</sequence>
<name>A0A8X7P4W9_BRACI</name>
<organism evidence="1 2">
    <name type="scientific">Brassica carinata</name>
    <name type="common">Ethiopian mustard</name>
    <name type="synonym">Abyssinian cabbage</name>
    <dbReference type="NCBI Taxonomy" id="52824"/>
    <lineage>
        <taxon>Eukaryota</taxon>
        <taxon>Viridiplantae</taxon>
        <taxon>Streptophyta</taxon>
        <taxon>Embryophyta</taxon>
        <taxon>Tracheophyta</taxon>
        <taxon>Spermatophyta</taxon>
        <taxon>Magnoliopsida</taxon>
        <taxon>eudicotyledons</taxon>
        <taxon>Gunneridae</taxon>
        <taxon>Pentapetalae</taxon>
        <taxon>rosids</taxon>
        <taxon>malvids</taxon>
        <taxon>Brassicales</taxon>
        <taxon>Brassicaceae</taxon>
        <taxon>Brassiceae</taxon>
        <taxon>Brassica</taxon>
    </lineage>
</organism>
<dbReference type="EMBL" id="JAAMPC010000098">
    <property type="protein sequence ID" value="KAG2244218.1"/>
    <property type="molecule type" value="Genomic_DNA"/>
</dbReference>
<dbReference type="AlphaFoldDB" id="A0A8X7P4W9"/>
<proteinExistence type="predicted"/>
<comment type="caution">
    <text evidence="1">The sequence shown here is derived from an EMBL/GenBank/DDBJ whole genome shotgun (WGS) entry which is preliminary data.</text>
</comment>
<dbReference type="OrthoDB" id="1001247at2759"/>
<gene>
    <name evidence="1" type="ORF">Bca52824_093928</name>
</gene>
<accession>A0A8X7P4W9</accession>
<reference evidence="1 2" key="1">
    <citation type="submission" date="2020-02" db="EMBL/GenBank/DDBJ databases">
        <authorList>
            <person name="Ma Q."/>
            <person name="Huang Y."/>
            <person name="Song X."/>
            <person name="Pei D."/>
        </authorList>
    </citation>
    <scope>NUCLEOTIDE SEQUENCE [LARGE SCALE GENOMIC DNA]</scope>
    <source>
        <strain evidence="1">Sxm20200214</strain>
        <tissue evidence="1">Leaf</tissue>
    </source>
</reference>
<evidence type="ECO:0000313" key="1">
    <source>
        <dbReference type="EMBL" id="KAG2244218.1"/>
    </source>
</evidence>
<evidence type="ECO:0000313" key="2">
    <source>
        <dbReference type="Proteomes" id="UP000886595"/>
    </source>
</evidence>